<dbReference type="InterPro" id="IPR029063">
    <property type="entry name" value="SAM-dependent_MTases_sf"/>
</dbReference>
<dbReference type="PANTHER" id="PTHR43317">
    <property type="entry name" value="THERMOSPERMINE SYNTHASE ACAULIS5"/>
    <property type="match status" value="1"/>
</dbReference>
<evidence type="ECO:0000313" key="2">
    <source>
        <dbReference type="EMBL" id="KAA2264601.1"/>
    </source>
</evidence>
<organism evidence="2 3">
    <name type="scientific">Solihabitans fulvus</name>
    <dbReference type="NCBI Taxonomy" id="1892852"/>
    <lineage>
        <taxon>Bacteria</taxon>
        <taxon>Bacillati</taxon>
        <taxon>Actinomycetota</taxon>
        <taxon>Actinomycetes</taxon>
        <taxon>Pseudonocardiales</taxon>
        <taxon>Pseudonocardiaceae</taxon>
        <taxon>Solihabitans</taxon>
    </lineage>
</organism>
<name>A0A5B2XNW9_9PSEU</name>
<dbReference type="EMBL" id="VUOB01000010">
    <property type="protein sequence ID" value="KAA2264601.1"/>
    <property type="molecule type" value="Genomic_DNA"/>
</dbReference>
<reference evidence="2 3" key="1">
    <citation type="submission" date="2019-09" db="EMBL/GenBank/DDBJ databases">
        <title>Goodfellowia gen. nov., a new genus of the Pseudonocardineae related to Actinoalloteichus, containing Goodfellowia coeruleoviolacea gen. nov., comb. nov. gen. nov., comb. nov.</title>
        <authorList>
            <person name="Labeda D."/>
        </authorList>
    </citation>
    <scope>NUCLEOTIDE SEQUENCE [LARGE SCALE GENOMIC DNA]</scope>
    <source>
        <strain evidence="2 3">AN110305</strain>
    </source>
</reference>
<protein>
    <submittedName>
        <fullName evidence="2">Spermidine synthase</fullName>
    </submittedName>
</protein>
<comment type="caution">
    <text evidence="2">The sequence shown here is derived from an EMBL/GenBank/DDBJ whole genome shotgun (WGS) entry which is preliminary data.</text>
</comment>
<dbReference type="GO" id="GO:0006596">
    <property type="term" value="P:polyamine biosynthetic process"/>
    <property type="evidence" value="ECO:0007669"/>
    <property type="project" value="UniProtKB-KW"/>
</dbReference>
<dbReference type="PANTHER" id="PTHR43317:SF3">
    <property type="entry name" value="BLR2883 PROTEIN"/>
    <property type="match status" value="1"/>
</dbReference>
<dbReference type="RefSeq" id="WP_149848405.1">
    <property type="nucleotide sequence ID" value="NZ_VUOB01000010.1"/>
</dbReference>
<dbReference type="OrthoDB" id="9793351at2"/>
<reference evidence="2 3" key="2">
    <citation type="submission" date="2019-09" db="EMBL/GenBank/DDBJ databases">
        <authorList>
            <person name="Jin C."/>
        </authorList>
    </citation>
    <scope>NUCLEOTIDE SEQUENCE [LARGE SCALE GENOMIC DNA]</scope>
    <source>
        <strain evidence="2 3">AN110305</strain>
    </source>
</reference>
<evidence type="ECO:0000256" key="1">
    <source>
        <dbReference type="ARBA" id="ARBA00023115"/>
    </source>
</evidence>
<dbReference type="SUPFAM" id="SSF53335">
    <property type="entry name" value="S-adenosyl-L-methionine-dependent methyltransferases"/>
    <property type="match status" value="1"/>
</dbReference>
<sequence>MKQLTSTDGPVVLSRVSGLCGELVLRRVGADFEIIGNGTFLMDTRNGESERLLVHAAAEAMPAGSPMVIGGLGVGFSLRAALDHPRIGEVVVVERESAVVEWNRGPLREVHGDALADDRVVCVGADLLDWLAERPRRAFGAICLDIDNGPEWTVSDGNSLLYGETGLNLIAGNLAPGGVLAVWSAAVNPAFEARLAARFGGASTIEIPVPRGEPDAVFLATHPRNP</sequence>
<keyword evidence="1" id="KW-0620">Polyamine biosynthesis</keyword>
<accession>A0A5B2XNW9</accession>
<dbReference type="Gene3D" id="3.40.50.150">
    <property type="entry name" value="Vaccinia Virus protein VP39"/>
    <property type="match status" value="1"/>
</dbReference>
<dbReference type="AlphaFoldDB" id="A0A5B2XNW9"/>
<gene>
    <name evidence="2" type="ORF">F0L68_05720</name>
</gene>
<proteinExistence type="predicted"/>
<dbReference type="Proteomes" id="UP000323454">
    <property type="component" value="Unassembled WGS sequence"/>
</dbReference>
<keyword evidence="3" id="KW-1185">Reference proteome</keyword>
<evidence type="ECO:0000313" key="3">
    <source>
        <dbReference type="Proteomes" id="UP000323454"/>
    </source>
</evidence>